<dbReference type="PANTHER" id="PTHR11388">
    <property type="entry name" value="ORGANIC ANION TRANSPORTER"/>
    <property type="match status" value="1"/>
</dbReference>
<organism evidence="11 12">
    <name type="scientific">Nesidiocoris tenuis</name>
    <dbReference type="NCBI Taxonomy" id="355587"/>
    <lineage>
        <taxon>Eukaryota</taxon>
        <taxon>Metazoa</taxon>
        <taxon>Ecdysozoa</taxon>
        <taxon>Arthropoda</taxon>
        <taxon>Hexapoda</taxon>
        <taxon>Insecta</taxon>
        <taxon>Pterygota</taxon>
        <taxon>Neoptera</taxon>
        <taxon>Paraneoptera</taxon>
        <taxon>Hemiptera</taxon>
        <taxon>Heteroptera</taxon>
        <taxon>Panheteroptera</taxon>
        <taxon>Cimicomorpha</taxon>
        <taxon>Miridae</taxon>
        <taxon>Dicyphina</taxon>
        <taxon>Nesidiocoris</taxon>
    </lineage>
</organism>
<keyword evidence="7" id="KW-1015">Disulfide bond</keyword>
<proteinExistence type="inferred from homology"/>
<evidence type="ECO:0000256" key="5">
    <source>
        <dbReference type="ARBA" id="ARBA00022989"/>
    </source>
</evidence>
<evidence type="ECO:0000256" key="8">
    <source>
        <dbReference type="RuleBase" id="RU362056"/>
    </source>
</evidence>
<reference evidence="11 12" key="1">
    <citation type="submission" date="2023-09" db="EMBL/GenBank/DDBJ databases">
        <title>Nesidiocoris tenuis whole genome shotgun sequence.</title>
        <authorList>
            <person name="Shibata T."/>
            <person name="Shimoda M."/>
            <person name="Kobayashi T."/>
            <person name="Uehara T."/>
        </authorList>
    </citation>
    <scope>NUCLEOTIDE SEQUENCE [LARGE SCALE GENOMIC DNA]</scope>
    <source>
        <strain evidence="11 12">Japan</strain>
    </source>
</reference>
<dbReference type="InterPro" id="IPR036259">
    <property type="entry name" value="MFS_trans_sf"/>
</dbReference>
<dbReference type="InterPro" id="IPR004156">
    <property type="entry name" value="OATP"/>
</dbReference>
<dbReference type="Proteomes" id="UP001307889">
    <property type="component" value="Chromosome 6"/>
</dbReference>
<name>A0ABN7AUE8_9HEMI</name>
<feature type="transmembrane region" description="Helical" evidence="8">
    <location>
        <begin position="558"/>
        <end position="583"/>
    </location>
</feature>
<evidence type="ECO:0000256" key="4">
    <source>
        <dbReference type="ARBA" id="ARBA00022692"/>
    </source>
</evidence>
<dbReference type="NCBIfam" id="TIGR00805">
    <property type="entry name" value="oat"/>
    <property type="match status" value="1"/>
</dbReference>
<feature type="transmembrane region" description="Helical" evidence="8">
    <location>
        <begin position="339"/>
        <end position="358"/>
    </location>
</feature>
<evidence type="ECO:0000313" key="12">
    <source>
        <dbReference type="Proteomes" id="UP001307889"/>
    </source>
</evidence>
<dbReference type="InterPro" id="IPR036058">
    <property type="entry name" value="Kazal_dom_sf"/>
</dbReference>
<feature type="compositionally biased region" description="Acidic residues" evidence="9">
    <location>
        <begin position="679"/>
        <end position="693"/>
    </location>
</feature>
<feature type="transmembrane region" description="Helical" evidence="8">
    <location>
        <begin position="281"/>
        <end position="300"/>
    </location>
</feature>
<feature type="transmembrane region" description="Helical" evidence="8">
    <location>
        <begin position="193"/>
        <end position="219"/>
    </location>
</feature>
<feature type="transmembrane region" description="Helical" evidence="8">
    <location>
        <begin position="90"/>
        <end position="114"/>
    </location>
</feature>
<accession>A0ABN7AUE8</accession>
<feature type="transmembrane region" description="Helical" evidence="8">
    <location>
        <begin position="54"/>
        <end position="75"/>
    </location>
</feature>
<evidence type="ECO:0000313" key="11">
    <source>
        <dbReference type="EMBL" id="BES95818.1"/>
    </source>
</evidence>
<comment type="caution">
    <text evidence="8">Lacks conserved residue(s) required for the propagation of feature annotation.</text>
</comment>
<evidence type="ECO:0000256" key="3">
    <source>
        <dbReference type="ARBA" id="ARBA00022475"/>
    </source>
</evidence>
<feature type="transmembrane region" description="Helical" evidence="8">
    <location>
        <begin position="231"/>
        <end position="251"/>
    </location>
</feature>
<feature type="domain" description="Kazal-like" evidence="10">
    <location>
        <begin position="447"/>
        <end position="516"/>
    </location>
</feature>
<keyword evidence="8" id="KW-0406">Ion transport</keyword>
<comment type="similarity">
    <text evidence="2 8">Belongs to the organo anion transporter (TC 2.A.60) family.</text>
</comment>
<dbReference type="PANTHER" id="PTHR11388:SF76">
    <property type="entry name" value="SOLUTE CARRIER ORGANIC ANION TRANSPORTER FAMILY MEMBER"/>
    <property type="match status" value="1"/>
</dbReference>
<keyword evidence="5 8" id="KW-1133">Transmembrane helix</keyword>
<feature type="transmembrane region" description="Helical" evidence="8">
    <location>
        <begin position="611"/>
        <end position="634"/>
    </location>
</feature>
<evidence type="ECO:0000256" key="1">
    <source>
        <dbReference type="ARBA" id="ARBA00004651"/>
    </source>
</evidence>
<keyword evidence="3" id="KW-1003">Cell membrane</keyword>
<feature type="transmembrane region" description="Helical" evidence="8">
    <location>
        <begin position="378"/>
        <end position="399"/>
    </location>
</feature>
<evidence type="ECO:0000256" key="9">
    <source>
        <dbReference type="SAM" id="MobiDB-lite"/>
    </source>
</evidence>
<evidence type="ECO:0000256" key="6">
    <source>
        <dbReference type="ARBA" id="ARBA00023136"/>
    </source>
</evidence>
<keyword evidence="8" id="KW-0813">Transport</keyword>
<protein>
    <recommendedName>
        <fullName evidence="8">Solute carrier organic anion transporter family member</fullName>
    </recommendedName>
</protein>
<dbReference type="CDD" id="cd17336">
    <property type="entry name" value="MFS_SLCO_OATP"/>
    <property type="match status" value="1"/>
</dbReference>
<feature type="transmembrane region" description="Helical" evidence="8">
    <location>
        <begin position="121"/>
        <end position="138"/>
    </location>
</feature>
<dbReference type="Gene3D" id="1.20.1250.20">
    <property type="entry name" value="MFS general substrate transporter like domains"/>
    <property type="match status" value="1"/>
</dbReference>
<dbReference type="SUPFAM" id="SSF100895">
    <property type="entry name" value="Kazal-type serine protease inhibitors"/>
    <property type="match status" value="1"/>
</dbReference>
<comment type="subcellular location">
    <subcellularLocation>
        <location evidence="1 8">Cell membrane</location>
        <topology evidence="1 8">Multi-pass membrane protein</topology>
    </subcellularLocation>
</comment>
<evidence type="ECO:0000256" key="2">
    <source>
        <dbReference type="ARBA" id="ARBA00009657"/>
    </source>
</evidence>
<keyword evidence="6 8" id="KW-0472">Membrane</keyword>
<keyword evidence="12" id="KW-1185">Reference proteome</keyword>
<keyword evidence="4 8" id="KW-0812">Transmembrane</keyword>
<sequence>MTEAASKTNGLKSDDNMDDEGEETKRPQSPGKGTRCGFLGFYPVWMRRLASKKIFLIIYGLLGMNQAAIGSYYVATITTFEKRFELPSTYSGIITCAWDIGGLGAAMIIAYYGSSGHKTRWVAYWSLLTAASCFSRLIPHVMYGPGKNTYHHEESPSLSTLSSLSVNDTKKDPLCMSSYLTEENCSLNDEGRIAFVILFISQLLQGIGCSSYYTLGAAYLDDNVVKNKFPFLFAVAACLRYIGPTCGYVLASFTLKQYINPDVVPDFGTNDSRWIGSWHKGWVPLGIIEFIMAIAMAFFPKTLPREAIRRQNSMVEAKKVERTFSDFKKTVKRLLKNRILMFNTFSSTFYVFGLMGYWIFMPKYIETQFRKTASEASIITGTVGLACTAIGILSSGAAVSRLKPRPSYLAFWNVVTESVDVIGTLLFAFIGCQKDDLHGFADSTGKWILDQTCNSHCACDASIQYSPVCAEDRSQMYFSACHAGCTESVLMNGTKMFTNCSCVGGSGIAVPGPCPIDCDKQFYTFLALLCLMKFLSSTGRAGNTIIQYRSVAPEDKSVSIAFTEIVLCALTFIPAPILFGIIVDSTCQVWGYTCGQRGNCLLYYGKEIRYLLNFTSAGFLFIGLLLDVGVFCSVGSLKIYDEDNEEGNSVKPENKPEEQALNPKTTRLENPAAQKGENLEEESFDESEDTSNL</sequence>
<feature type="compositionally biased region" description="Polar residues" evidence="9">
    <location>
        <begin position="1"/>
        <end position="11"/>
    </location>
</feature>
<evidence type="ECO:0000259" key="10">
    <source>
        <dbReference type="PROSITE" id="PS51465"/>
    </source>
</evidence>
<dbReference type="EMBL" id="AP028914">
    <property type="protein sequence ID" value="BES95818.1"/>
    <property type="molecule type" value="Genomic_DNA"/>
</dbReference>
<dbReference type="Pfam" id="PF03137">
    <property type="entry name" value="OATP"/>
    <property type="match status" value="1"/>
</dbReference>
<feature type="region of interest" description="Disordered" evidence="9">
    <location>
        <begin position="1"/>
        <end position="31"/>
    </location>
</feature>
<evidence type="ECO:0000256" key="7">
    <source>
        <dbReference type="ARBA" id="ARBA00023157"/>
    </source>
</evidence>
<dbReference type="PROSITE" id="PS51465">
    <property type="entry name" value="KAZAL_2"/>
    <property type="match status" value="1"/>
</dbReference>
<dbReference type="SUPFAM" id="SSF103473">
    <property type="entry name" value="MFS general substrate transporter"/>
    <property type="match status" value="1"/>
</dbReference>
<gene>
    <name evidence="11" type="ORF">NTJ_08627</name>
</gene>
<dbReference type="InterPro" id="IPR002350">
    <property type="entry name" value="Kazal_dom"/>
</dbReference>
<feature type="region of interest" description="Disordered" evidence="9">
    <location>
        <begin position="644"/>
        <end position="693"/>
    </location>
</feature>